<evidence type="ECO:0000313" key="1">
    <source>
        <dbReference type="EMBL" id="CAB4196686.1"/>
    </source>
</evidence>
<sequence length="147" mass="16283">MSLLEKELHTIIVIGNWFGEVKMNKIKSFALSVLTSLAVIGCAGGMGDGCCGWSGREISGTGQVKRVGLESNIVCPDYYEVDISLGIMRNGVGSMSTHDMKFFIPDGMVKDFRTFAEKSSIVNFSYDERRSPWCVNQHRITSFKIAE</sequence>
<reference evidence="1" key="1">
    <citation type="submission" date="2020-05" db="EMBL/GenBank/DDBJ databases">
        <authorList>
            <person name="Chiriac C."/>
            <person name="Salcher M."/>
            <person name="Ghai R."/>
            <person name="Kavagutti S V."/>
        </authorList>
    </citation>
    <scope>NUCLEOTIDE SEQUENCE</scope>
</reference>
<proteinExistence type="predicted"/>
<accession>A0A6J5RQW9</accession>
<dbReference type="EMBL" id="LR797252">
    <property type="protein sequence ID" value="CAB4196686.1"/>
    <property type="molecule type" value="Genomic_DNA"/>
</dbReference>
<organism evidence="1">
    <name type="scientific">uncultured Caudovirales phage</name>
    <dbReference type="NCBI Taxonomy" id="2100421"/>
    <lineage>
        <taxon>Viruses</taxon>
        <taxon>Duplodnaviria</taxon>
        <taxon>Heunggongvirae</taxon>
        <taxon>Uroviricota</taxon>
        <taxon>Caudoviricetes</taxon>
        <taxon>Peduoviridae</taxon>
        <taxon>Maltschvirus</taxon>
        <taxon>Maltschvirus maltsch</taxon>
    </lineage>
</organism>
<protein>
    <submittedName>
        <fullName evidence="1">Uncharacterized protein</fullName>
    </submittedName>
</protein>
<gene>
    <name evidence="1" type="ORF">UFOVP1290_206</name>
</gene>
<name>A0A6J5RQW9_9CAUD</name>